<dbReference type="RefSeq" id="WP_044050766.1">
    <property type="nucleotide sequence ID" value="NZ_CP003984.1"/>
</dbReference>
<keyword evidence="2" id="KW-1185">Reference proteome</keyword>
<protein>
    <submittedName>
        <fullName evidence="1">Uncharacterized protein</fullName>
    </submittedName>
</protein>
<sequence>MSQKIKIDGVEHDLDSLSVDAKAILEKLQHTDKQIQDTTNLCALLTRAKKSYIQELKREMIQGKSGVDIASLFD</sequence>
<dbReference type="EMBL" id="CP003984">
    <property type="protein sequence ID" value="AII88177.1"/>
    <property type="molecule type" value="Genomic_DNA"/>
</dbReference>
<reference evidence="1 2" key="1">
    <citation type="journal article" date="2014" name="ISME J.">
        <title>Adaptation of an abundant Roseobacter RCA organism to pelagic systems revealed by genomic and transcriptomic analyses.</title>
        <authorList>
            <person name="Voget S."/>
            <person name="Wemheuer B."/>
            <person name="Brinkhoff T."/>
            <person name="Vollmers J."/>
            <person name="Dietrich S."/>
            <person name="Giebel H.A."/>
            <person name="Beardsley C."/>
            <person name="Sardemann C."/>
            <person name="Bakenhus I."/>
            <person name="Billerbeck S."/>
            <person name="Daniel R."/>
            <person name="Simon M."/>
        </authorList>
    </citation>
    <scope>NUCLEOTIDE SEQUENCE [LARGE SCALE GENOMIC DNA]</scope>
    <source>
        <strain evidence="1 2">RCA23</strain>
    </source>
</reference>
<evidence type="ECO:0000313" key="1">
    <source>
        <dbReference type="EMBL" id="AII88177.1"/>
    </source>
</evidence>
<accession>A0AAN0VJD2</accession>
<dbReference type="AlphaFoldDB" id="A0AAN0VJD2"/>
<proteinExistence type="predicted"/>
<evidence type="ECO:0000313" key="2">
    <source>
        <dbReference type="Proteomes" id="UP000028680"/>
    </source>
</evidence>
<dbReference type="KEGG" id="ptp:RCA23_c26610"/>
<dbReference type="Proteomes" id="UP000028680">
    <property type="component" value="Chromosome"/>
</dbReference>
<organism evidence="1 2">
    <name type="scientific">Planktomarina temperata RCA23</name>
    <dbReference type="NCBI Taxonomy" id="666509"/>
    <lineage>
        <taxon>Bacteria</taxon>
        <taxon>Pseudomonadati</taxon>
        <taxon>Pseudomonadota</taxon>
        <taxon>Alphaproteobacteria</taxon>
        <taxon>Rhodobacterales</taxon>
        <taxon>Paracoccaceae</taxon>
        <taxon>Planktomarina</taxon>
    </lineage>
</organism>
<name>A0AAN0VJD2_9RHOB</name>
<gene>
    <name evidence="1" type="ORF">RCA23_c26610</name>
</gene>